<accession>A0A8S5PNU1</accession>
<sequence>MNRTSNHGATFSFMCSSGILLLSRTSDFRIS</sequence>
<protein>
    <submittedName>
        <fullName evidence="1">Uncharacterized protein</fullName>
    </submittedName>
</protein>
<dbReference type="EMBL" id="BK015465">
    <property type="protein sequence ID" value="DAE08171.1"/>
    <property type="molecule type" value="Genomic_DNA"/>
</dbReference>
<organism evidence="1">
    <name type="scientific">Siphoviridae sp. ctXQ014</name>
    <dbReference type="NCBI Taxonomy" id="2825542"/>
    <lineage>
        <taxon>Viruses</taxon>
        <taxon>Duplodnaviria</taxon>
        <taxon>Heunggongvirae</taxon>
        <taxon>Uroviricota</taxon>
        <taxon>Caudoviricetes</taxon>
    </lineage>
</organism>
<evidence type="ECO:0000313" key="1">
    <source>
        <dbReference type="EMBL" id="DAE08171.1"/>
    </source>
</evidence>
<reference evidence="1" key="1">
    <citation type="journal article" date="2021" name="Proc. Natl. Acad. Sci. U.S.A.">
        <title>A Catalog of Tens of Thousands of Viruses from Human Metagenomes Reveals Hidden Associations with Chronic Diseases.</title>
        <authorList>
            <person name="Tisza M.J."/>
            <person name="Buck C.B."/>
        </authorList>
    </citation>
    <scope>NUCLEOTIDE SEQUENCE</scope>
    <source>
        <strain evidence="1">CtXQ014</strain>
    </source>
</reference>
<name>A0A8S5PNU1_9CAUD</name>
<proteinExistence type="predicted"/>